<dbReference type="SUPFAM" id="SSF52047">
    <property type="entry name" value="RNI-like"/>
    <property type="match status" value="1"/>
</dbReference>
<dbReference type="InterPro" id="IPR001810">
    <property type="entry name" value="F-box_dom"/>
</dbReference>
<dbReference type="EMBL" id="JAVXUP010000115">
    <property type="protein sequence ID" value="KAK3037708.1"/>
    <property type="molecule type" value="Genomic_DNA"/>
</dbReference>
<evidence type="ECO:0000259" key="2">
    <source>
        <dbReference type="PROSITE" id="PS50181"/>
    </source>
</evidence>
<feature type="region of interest" description="Disordered" evidence="1">
    <location>
        <begin position="1"/>
        <end position="28"/>
    </location>
</feature>
<protein>
    <recommendedName>
        <fullName evidence="2">F-box domain-containing protein</fullName>
    </recommendedName>
</protein>
<dbReference type="InterPro" id="IPR053781">
    <property type="entry name" value="F-box_AtFBL13-like"/>
</dbReference>
<dbReference type="SUPFAM" id="SSF81383">
    <property type="entry name" value="F-box domain"/>
    <property type="match status" value="1"/>
</dbReference>
<dbReference type="PANTHER" id="PTHR34223">
    <property type="entry name" value="OS11G0201299 PROTEIN"/>
    <property type="match status" value="1"/>
</dbReference>
<organism evidence="3 4">
    <name type="scientific">Escallonia herrerae</name>
    <dbReference type="NCBI Taxonomy" id="1293975"/>
    <lineage>
        <taxon>Eukaryota</taxon>
        <taxon>Viridiplantae</taxon>
        <taxon>Streptophyta</taxon>
        <taxon>Embryophyta</taxon>
        <taxon>Tracheophyta</taxon>
        <taxon>Spermatophyta</taxon>
        <taxon>Magnoliopsida</taxon>
        <taxon>eudicotyledons</taxon>
        <taxon>Gunneridae</taxon>
        <taxon>Pentapetalae</taxon>
        <taxon>asterids</taxon>
        <taxon>campanulids</taxon>
        <taxon>Escalloniales</taxon>
        <taxon>Escalloniaceae</taxon>
        <taxon>Escallonia</taxon>
    </lineage>
</organism>
<dbReference type="SMART" id="SM00256">
    <property type="entry name" value="FBOX"/>
    <property type="match status" value="1"/>
</dbReference>
<keyword evidence="4" id="KW-1185">Reference proteome</keyword>
<evidence type="ECO:0000313" key="4">
    <source>
        <dbReference type="Proteomes" id="UP001188597"/>
    </source>
</evidence>
<comment type="caution">
    <text evidence="3">The sequence shown here is derived from an EMBL/GenBank/DDBJ whole genome shotgun (WGS) entry which is preliminary data.</text>
</comment>
<dbReference type="AlphaFoldDB" id="A0AA89BE34"/>
<reference evidence="3" key="1">
    <citation type="submission" date="2022-12" db="EMBL/GenBank/DDBJ databases">
        <title>Draft genome assemblies for two species of Escallonia (Escalloniales).</title>
        <authorList>
            <person name="Chanderbali A."/>
            <person name="Dervinis C."/>
            <person name="Anghel I."/>
            <person name="Soltis D."/>
            <person name="Soltis P."/>
            <person name="Zapata F."/>
        </authorList>
    </citation>
    <scope>NUCLEOTIDE SEQUENCE</scope>
    <source>
        <strain evidence="3">UCBG64.0493</strain>
        <tissue evidence="3">Leaf</tissue>
    </source>
</reference>
<dbReference type="Proteomes" id="UP001188597">
    <property type="component" value="Unassembled WGS sequence"/>
</dbReference>
<dbReference type="InterPro" id="IPR032675">
    <property type="entry name" value="LRR_dom_sf"/>
</dbReference>
<dbReference type="InterPro" id="IPR036047">
    <property type="entry name" value="F-box-like_dom_sf"/>
</dbReference>
<sequence>MDPALSPKKKPKLKEHEEAEQEPEDRLSSLPDSVIHHILSFIDIKYAVQMSRVSPRYRHLWKSLPALNFDSKLFRRLTSFDKFVNRVNLFRDRRSAAVTITYRRRGITDIQRLKSLVYAMQRGIRHLSISASESLRFRNHMYLPNDLFDNNRLLGWGFMREKTDSGKIYNEIPLPFNWPVLTTLRLENVSFQTHDMLQFCVYKFKVGFSGCPNLKSLSLKHFDIGSLERFHIDIPQVLDLTLDLCYDSSILACACDVVVTAPKLVYFSFQANLPLRFFADNLASLEKVDFCGRVRCVFGQVHDEKLKVTNSDLINMLRQFSNAESVTLAHGEIRLRSKQNAYVAVMILSKEIGKDRMNEKNVVHGRLNFCEILETEITTIQVLNCFHGVLILGDPGKGDSAFAFFAWPRGLKRDVVEIKELSTAAEQKAVVVSRMGPEINSRINERIKSTEIRGKL</sequence>
<feature type="domain" description="F-box" evidence="2">
    <location>
        <begin position="24"/>
        <end position="77"/>
    </location>
</feature>
<evidence type="ECO:0000313" key="3">
    <source>
        <dbReference type="EMBL" id="KAK3037708.1"/>
    </source>
</evidence>
<dbReference type="InterPro" id="IPR053197">
    <property type="entry name" value="F-box_SCFL_complex_component"/>
</dbReference>
<accession>A0AA89BE34</accession>
<name>A0AA89BE34_9ASTE</name>
<evidence type="ECO:0000256" key="1">
    <source>
        <dbReference type="SAM" id="MobiDB-lite"/>
    </source>
</evidence>
<gene>
    <name evidence="3" type="ORF">RJ639_031079</name>
</gene>
<dbReference type="Gene3D" id="1.20.1280.50">
    <property type="match status" value="1"/>
</dbReference>
<dbReference type="PROSITE" id="PS50181">
    <property type="entry name" value="FBOX"/>
    <property type="match status" value="1"/>
</dbReference>
<dbReference type="Gene3D" id="3.80.10.10">
    <property type="entry name" value="Ribonuclease Inhibitor"/>
    <property type="match status" value="1"/>
</dbReference>
<dbReference type="Pfam" id="PF00646">
    <property type="entry name" value="F-box"/>
    <property type="match status" value="1"/>
</dbReference>
<dbReference type="CDD" id="cd22160">
    <property type="entry name" value="F-box_AtFBL13-like"/>
    <property type="match status" value="1"/>
</dbReference>
<dbReference type="PANTHER" id="PTHR34223:SF51">
    <property type="entry name" value="OS06G0556300 PROTEIN"/>
    <property type="match status" value="1"/>
</dbReference>
<proteinExistence type="predicted"/>